<name>A0A917VM03_9ACTN</name>
<feature type="chain" id="PRO_5036895434" description="DUF2690 domain-containing protein" evidence="1">
    <location>
        <begin position="29"/>
        <end position="137"/>
    </location>
</feature>
<evidence type="ECO:0008006" key="4">
    <source>
        <dbReference type="Google" id="ProtNLM"/>
    </source>
</evidence>
<feature type="signal peptide" evidence="1">
    <location>
        <begin position="1"/>
        <end position="28"/>
    </location>
</feature>
<evidence type="ECO:0000313" key="3">
    <source>
        <dbReference type="Proteomes" id="UP000645217"/>
    </source>
</evidence>
<dbReference type="Proteomes" id="UP000645217">
    <property type="component" value="Unassembled WGS sequence"/>
</dbReference>
<dbReference type="RefSeq" id="WP_189164663.1">
    <property type="nucleotide sequence ID" value="NZ_BMNT01000022.1"/>
</dbReference>
<gene>
    <name evidence="2" type="ORF">GCM10007964_41210</name>
</gene>
<keyword evidence="1" id="KW-0732">Signal</keyword>
<evidence type="ECO:0000256" key="1">
    <source>
        <dbReference type="SAM" id="SignalP"/>
    </source>
</evidence>
<protein>
    <recommendedName>
        <fullName evidence="4">DUF2690 domain-containing protein</fullName>
    </recommendedName>
</protein>
<evidence type="ECO:0000313" key="2">
    <source>
        <dbReference type="EMBL" id="GGK94561.1"/>
    </source>
</evidence>
<proteinExistence type="predicted"/>
<keyword evidence="3" id="KW-1185">Reference proteome</keyword>
<dbReference type="EMBL" id="BMNT01000022">
    <property type="protein sequence ID" value="GGK94561.1"/>
    <property type="molecule type" value="Genomic_DNA"/>
</dbReference>
<dbReference type="AlphaFoldDB" id="A0A917VM03"/>
<reference evidence="2" key="2">
    <citation type="submission" date="2020-09" db="EMBL/GenBank/DDBJ databases">
        <authorList>
            <person name="Sun Q."/>
            <person name="Ohkuma M."/>
        </authorList>
    </citation>
    <scope>NUCLEOTIDE SEQUENCE</scope>
    <source>
        <strain evidence="2">JCM 13064</strain>
    </source>
</reference>
<sequence length="137" mass="14145">MIVRRRISVFALAAVCAAVPLTSFSASAAQAGTASKAGFGPTKCTNIGNGDLCTTGISGSPAGYDVAYNKRSGSTVTVRFRLQCVGGYKAADNGAFNISAGQRKSFVFSVGNKGQCQSVLQDITNGKNFYGPYVTIP</sequence>
<comment type="caution">
    <text evidence="2">The sequence shown here is derived from an EMBL/GenBank/DDBJ whole genome shotgun (WGS) entry which is preliminary data.</text>
</comment>
<organism evidence="2 3">
    <name type="scientific">Sphaerisporangium melleum</name>
    <dbReference type="NCBI Taxonomy" id="321316"/>
    <lineage>
        <taxon>Bacteria</taxon>
        <taxon>Bacillati</taxon>
        <taxon>Actinomycetota</taxon>
        <taxon>Actinomycetes</taxon>
        <taxon>Streptosporangiales</taxon>
        <taxon>Streptosporangiaceae</taxon>
        <taxon>Sphaerisporangium</taxon>
    </lineage>
</organism>
<reference evidence="2" key="1">
    <citation type="journal article" date="2014" name="Int. J. Syst. Evol. Microbiol.">
        <title>Complete genome sequence of Corynebacterium casei LMG S-19264T (=DSM 44701T), isolated from a smear-ripened cheese.</title>
        <authorList>
            <consortium name="US DOE Joint Genome Institute (JGI-PGF)"/>
            <person name="Walter F."/>
            <person name="Albersmeier A."/>
            <person name="Kalinowski J."/>
            <person name="Ruckert C."/>
        </authorList>
    </citation>
    <scope>NUCLEOTIDE SEQUENCE</scope>
    <source>
        <strain evidence="2">JCM 13064</strain>
    </source>
</reference>
<accession>A0A917VM03</accession>